<keyword evidence="3" id="KW-0238">DNA-binding</keyword>
<evidence type="ECO:0000313" key="9">
    <source>
        <dbReference type="EMBL" id="CAH3109666.1"/>
    </source>
</evidence>
<feature type="coiled-coil region" evidence="6">
    <location>
        <begin position="249"/>
        <end position="283"/>
    </location>
</feature>
<dbReference type="SUPFAM" id="SSF57959">
    <property type="entry name" value="Leucine zipper domain"/>
    <property type="match status" value="1"/>
</dbReference>
<dbReference type="PROSITE" id="PS50217">
    <property type="entry name" value="BZIP"/>
    <property type="match status" value="1"/>
</dbReference>
<organism evidence="9 10">
    <name type="scientific">Porites lobata</name>
    <dbReference type="NCBI Taxonomy" id="104759"/>
    <lineage>
        <taxon>Eukaryota</taxon>
        <taxon>Metazoa</taxon>
        <taxon>Cnidaria</taxon>
        <taxon>Anthozoa</taxon>
        <taxon>Hexacorallia</taxon>
        <taxon>Scleractinia</taxon>
        <taxon>Fungiina</taxon>
        <taxon>Poritidae</taxon>
        <taxon>Porites</taxon>
    </lineage>
</organism>
<evidence type="ECO:0000259" key="8">
    <source>
        <dbReference type="PROSITE" id="PS50217"/>
    </source>
</evidence>
<sequence length="402" mass="43813">MVVSASPSTVSLDHMYAKNETLLEEDLLSSSTDFLSTWCEGNIANSDDDDILSLLFGQEFTNFGDGSPPRSESTSSDSYMTPSPDALDDVELSEILSSTTGSPGVAHSTEDFTIDLGGWNVDIDLPDFEGTTDNSELTTITTACLPTSVTSATTCTVTVMPSRTATTTTTTTAGQPTVSLINRAKTLVLTSEELRLLELEGVTLPTDMPLTKAEEKVLKKVRRKIKNKQSAQESRRKKKDYVGGLEERVKACTELNHNLTKKMANLEKQNKSLLDQLKELQALVASTHPTKAQAGTCLMVLFLAFGLVLFPINNMNLGEQKDTVAKYSPAIVRSRTLLQVNEEYTAEPEDVSETTSFNVNNSDYLKAATPITLPGSVSHEVTVDVSEIDRTSQESKIKAHKR</sequence>
<evidence type="ECO:0000256" key="6">
    <source>
        <dbReference type="SAM" id="Coils"/>
    </source>
</evidence>
<proteinExistence type="predicted"/>
<keyword evidence="2" id="KW-0805">Transcription regulation</keyword>
<name>A0ABN8NHJ4_9CNID</name>
<keyword evidence="6" id="KW-0175">Coiled coil</keyword>
<dbReference type="SMART" id="SM00338">
    <property type="entry name" value="BRLZ"/>
    <property type="match status" value="1"/>
</dbReference>
<reference evidence="9 10" key="1">
    <citation type="submission" date="2022-05" db="EMBL/GenBank/DDBJ databases">
        <authorList>
            <consortium name="Genoscope - CEA"/>
            <person name="William W."/>
        </authorList>
    </citation>
    <scope>NUCLEOTIDE SEQUENCE [LARGE SCALE GENOMIC DNA]</scope>
</reference>
<feature type="region of interest" description="Disordered" evidence="7">
    <location>
        <begin position="63"/>
        <end position="85"/>
    </location>
</feature>
<evidence type="ECO:0000313" key="10">
    <source>
        <dbReference type="Proteomes" id="UP001159405"/>
    </source>
</evidence>
<gene>
    <name evidence="9" type="ORF">PLOB_00018782</name>
</gene>
<feature type="domain" description="BZIP" evidence="8">
    <location>
        <begin position="217"/>
        <end position="280"/>
    </location>
</feature>
<dbReference type="Pfam" id="PF00170">
    <property type="entry name" value="bZIP_1"/>
    <property type="match status" value="1"/>
</dbReference>
<evidence type="ECO:0000256" key="1">
    <source>
        <dbReference type="ARBA" id="ARBA00004648"/>
    </source>
</evidence>
<dbReference type="CDD" id="cd14689">
    <property type="entry name" value="bZIP_CREB3"/>
    <property type="match status" value="1"/>
</dbReference>
<dbReference type="Gene3D" id="1.20.5.170">
    <property type="match status" value="1"/>
</dbReference>
<evidence type="ECO:0000256" key="2">
    <source>
        <dbReference type="ARBA" id="ARBA00023015"/>
    </source>
</evidence>
<dbReference type="PANTHER" id="PTHR45996">
    <property type="entry name" value="AGAP001464-PB"/>
    <property type="match status" value="1"/>
</dbReference>
<comment type="subcellular location">
    <subcellularLocation>
        <location evidence="1">Endoplasmic reticulum membrane</location>
        <topology evidence="1">Single-pass type II membrane protein</topology>
    </subcellularLocation>
</comment>
<evidence type="ECO:0000256" key="4">
    <source>
        <dbReference type="ARBA" id="ARBA00023163"/>
    </source>
</evidence>
<feature type="compositionally biased region" description="Low complexity" evidence="7">
    <location>
        <begin position="67"/>
        <end position="78"/>
    </location>
</feature>
<dbReference type="Proteomes" id="UP001159405">
    <property type="component" value="Unassembled WGS sequence"/>
</dbReference>
<dbReference type="InterPro" id="IPR004827">
    <property type="entry name" value="bZIP"/>
</dbReference>
<dbReference type="PROSITE" id="PS00036">
    <property type="entry name" value="BZIP_BASIC"/>
    <property type="match status" value="1"/>
</dbReference>
<protein>
    <recommendedName>
        <fullName evidence="8">BZIP domain-containing protein</fullName>
    </recommendedName>
</protein>
<comment type="caution">
    <text evidence="9">The sequence shown here is derived from an EMBL/GenBank/DDBJ whole genome shotgun (WGS) entry which is preliminary data.</text>
</comment>
<evidence type="ECO:0000256" key="7">
    <source>
        <dbReference type="SAM" id="MobiDB-lite"/>
    </source>
</evidence>
<accession>A0ABN8NHJ4</accession>
<keyword evidence="10" id="KW-1185">Reference proteome</keyword>
<keyword evidence="4" id="KW-0804">Transcription</keyword>
<dbReference type="PANTHER" id="PTHR45996:SF3">
    <property type="entry name" value="CREB-H TRANSCRIPTION FACTOR HOMOLOG LET-607"/>
    <property type="match status" value="1"/>
</dbReference>
<evidence type="ECO:0000256" key="3">
    <source>
        <dbReference type="ARBA" id="ARBA00023125"/>
    </source>
</evidence>
<dbReference type="EMBL" id="CALNXK010000022">
    <property type="protein sequence ID" value="CAH3109666.1"/>
    <property type="molecule type" value="Genomic_DNA"/>
</dbReference>
<dbReference type="InterPro" id="IPR051381">
    <property type="entry name" value="CREB_ATF_subfamily"/>
</dbReference>
<keyword evidence="5" id="KW-0539">Nucleus</keyword>
<evidence type="ECO:0000256" key="5">
    <source>
        <dbReference type="ARBA" id="ARBA00023242"/>
    </source>
</evidence>
<dbReference type="InterPro" id="IPR046347">
    <property type="entry name" value="bZIP_sf"/>
</dbReference>